<dbReference type="GO" id="GO:0003677">
    <property type="term" value="F:DNA binding"/>
    <property type="evidence" value="ECO:0007669"/>
    <property type="project" value="InterPro"/>
</dbReference>
<dbReference type="EMBL" id="JAVRRD010000037">
    <property type="protein sequence ID" value="KAK5045422.1"/>
    <property type="molecule type" value="Genomic_DNA"/>
</dbReference>
<keyword evidence="5" id="KW-1185">Reference proteome</keyword>
<sequence length="862" mass="96803">MASLTARQDPHSPIDPARSLRTRVKVACRRCRRQKLKVSSQSLTTKLAIASPPLSRELDRVSYVFAMVLPGLTCLSFSATRSDLAPYAHAQELLALQITWKPSGERDARRSAIAFTATTSKKNSTIRRRPSGTNAHEYQGSTYEADELLPGGESRESRQRRPTITQTPELSALHFQHNPRDSSSVLGLTREILSEFGSNPDLESPTYALPGTLPPRTGADTQVKDNLRIRDLIGVDLPDRETGELLLGSYFSKVQWFMMVLHEQTFRAHYEALISSGRAHHNQLRQVALTLLVLAMGARYTRHAELTAAGLQVDLETLQSTFLAKVQENLFTILNEVELESVQICILLSSFYLYHGKPNLGFVILGTGIRSAHALDLHREAMWRKLTPVSREERKRVWWALYVFDRFAAMIFGRPYYIQDSEFQVSMVQNMEDTTSRHPTLSSMEMNEYGNSENVTIFSYQKHKFKLYQLSSQVIANVHFRAGVGETDVGQRVKDIHEQLVAWHANLPPELRLSKSARRHELPKSAIEMTFDFQALALQLAYDNIQILLHRPMLSGNARPSRTDTAVHEPQHIARSSPAFNDFPSGITTPQTSPSQSSISKAQCWASAIRTSELVNHKECLVAAIYTHASSYIGIHLFTAGMILTIVALSKPLSSQAQEAKRAISHIIRMLGWLEDRILLSHQSSKILEALVRLILEKEMKAILPRGRIANQRHGQGQEQDQETQNVVSVLDEASTRPLIAPRSIPLENHPSNPQHSQIHETSSFSRYETSLNDHANTEVGDDYSFDDPSFSGMDALQNTDFQEGITNVQQFMGGQYGAFSTTFLGADTLHDLPTSYTGNTQYPFNGNTNENFSAQAWLWDL</sequence>
<dbReference type="PANTHER" id="PTHR46910">
    <property type="entry name" value="TRANSCRIPTION FACTOR PDR1"/>
    <property type="match status" value="1"/>
</dbReference>
<feature type="compositionally biased region" description="Polar residues" evidence="2">
    <location>
        <begin position="750"/>
        <end position="765"/>
    </location>
</feature>
<protein>
    <recommendedName>
        <fullName evidence="3">Xylanolytic transcriptional activator regulatory domain-containing protein</fullName>
    </recommendedName>
</protein>
<dbReference type="SMART" id="SM00906">
    <property type="entry name" value="Fungal_trans"/>
    <property type="match status" value="1"/>
</dbReference>
<gene>
    <name evidence="4" type="ORF">LTR84_009286</name>
</gene>
<reference evidence="4 5" key="1">
    <citation type="submission" date="2023-08" db="EMBL/GenBank/DDBJ databases">
        <title>Black Yeasts Isolated from many extreme environments.</title>
        <authorList>
            <person name="Coleine C."/>
            <person name="Stajich J.E."/>
            <person name="Selbmann L."/>
        </authorList>
    </citation>
    <scope>NUCLEOTIDE SEQUENCE [LARGE SCALE GENOMIC DNA]</scope>
    <source>
        <strain evidence="4 5">CCFEE 5792</strain>
    </source>
</reference>
<dbReference type="GO" id="GO:0003700">
    <property type="term" value="F:DNA-binding transcription factor activity"/>
    <property type="evidence" value="ECO:0007669"/>
    <property type="project" value="InterPro"/>
</dbReference>
<name>A0AAV9MUZ5_9EURO</name>
<feature type="region of interest" description="Disordered" evidence="2">
    <location>
        <begin position="119"/>
        <end position="171"/>
    </location>
</feature>
<dbReference type="PANTHER" id="PTHR46910:SF17">
    <property type="entry name" value="SCFA-RELATED"/>
    <property type="match status" value="1"/>
</dbReference>
<dbReference type="RefSeq" id="XP_064701051.1">
    <property type="nucleotide sequence ID" value="XM_064852826.1"/>
</dbReference>
<dbReference type="Proteomes" id="UP001358417">
    <property type="component" value="Unassembled WGS sequence"/>
</dbReference>
<dbReference type="AlphaFoldDB" id="A0AAV9MUZ5"/>
<dbReference type="GeneID" id="89977445"/>
<feature type="region of interest" description="Disordered" evidence="2">
    <location>
        <begin position="199"/>
        <end position="220"/>
    </location>
</feature>
<keyword evidence="1" id="KW-0539">Nucleus</keyword>
<evidence type="ECO:0000313" key="5">
    <source>
        <dbReference type="Proteomes" id="UP001358417"/>
    </source>
</evidence>
<comment type="caution">
    <text evidence="4">The sequence shown here is derived from an EMBL/GenBank/DDBJ whole genome shotgun (WGS) entry which is preliminary data.</text>
</comment>
<feature type="domain" description="Xylanolytic transcriptional activator regulatory" evidence="3">
    <location>
        <begin position="361"/>
        <end position="434"/>
    </location>
</feature>
<dbReference type="InterPro" id="IPR050987">
    <property type="entry name" value="AtrR-like"/>
</dbReference>
<dbReference type="GO" id="GO:0008270">
    <property type="term" value="F:zinc ion binding"/>
    <property type="evidence" value="ECO:0007669"/>
    <property type="project" value="InterPro"/>
</dbReference>
<evidence type="ECO:0000259" key="3">
    <source>
        <dbReference type="SMART" id="SM00906"/>
    </source>
</evidence>
<dbReference type="GO" id="GO:0006351">
    <property type="term" value="P:DNA-templated transcription"/>
    <property type="evidence" value="ECO:0007669"/>
    <property type="project" value="InterPro"/>
</dbReference>
<evidence type="ECO:0000256" key="2">
    <source>
        <dbReference type="SAM" id="MobiDB-lite"/>
    </source>
</evidence>
<organism evidence="4 5">
    <name type="scientific">Exophiala bonariae</name>
    <dbReference type="NCBI Taxonomy" id="1690606"/>
    <lineage>
        <taxon>Eukaryota</taxon>
        <taxon>Fungi</taxon>
        <taxon>Dikarya</taxon>
        <taxon>Ascomycota</taxon>
        <taxon>Pezizomycotina</taxon>
        <taxon>Eurotiomycetes</taxon>
        <taxon>Chaetothyriomycetidae</taxon>
        <taxon>Chaetothyriales</taxon>
        <taxon>Herpotrichiellaceae</taxon>
        <taxon>Exophiala</taxon>
    </lineage>
</organism>
<proteinExistence type="predicted"/>
<evidence type="ECO:0000256" key="1">
    <source>
        <dbReference type="ARBA" id="ARBA00023242"/>
    </source>
</evidence>
<feature type="region of interest" description="Disordered" evidence="2">
    <location>
        <begin position="743"/>
        <end position="765"/>
    </location>
</feature>
<dbReference type="CDD" id="cd12148">
    <property type="entry name" value="fungal_TF_MHR"/>
    <property type="match status" value="1"/>
</dbReference>
<evidence type="ECO:0000313" key="4">
    <source>
        <dbReference type="EMBL" id="KAK5045422.1"/>
    </source>
</evidence>
<feature type="compositionally biased region" description="Polar residues" evidence="2">
    <location>
        <begin position="131"/>
        <end position="142"/>
    </location>
</feature>
<dbReference type="InterPro" id="IPR007219">
    <property type="entry name" value="XnlR_reg_dom"/>
</dbReference>
<accession>A0AAV9MUZ5</accession>
<dbReference type="Pfam" id="PF04082">
    <property type="entry name" value="Fungal_trans"/>
    <property type="match status" value="1"/>
</dbReference>